<dbReference type="InterPro" id="IPR036271">
    <property type="entry name" value="Tet_transcr_reg_TetR-rel_C_sf"/>
</dbReference>
<evidence type="ECO:0000313" key="5">
    <source>
        <dbReference type="Proteomes" id="UP000587760"/>
    </source>
</evidence>
<evidence type="ECO:0000256" key="2">
    <source>
        <dbReference type="PROSITE-ProRule" id="PRU00335"/>
    </source>
</evidence>
<dbReference type="PROSITE" id="PS50977">
    <property type="entry name" value="HTH_TETR_2"/>
    <property type="match status" value="1"/>
</dbReference>
<dbReference type="PANTHER" id="PTHR30328">
    <property type="entry name" value="TRANSCRIPTIONAL REPRESSOR"/>
    <property type="match status" value="1"/>
</dbReference>
<evidence type="ECO:0000313" key="4">
    <source>
        <dbReference type="EMBL" id="MBB6479376.1"/>
    </source>
</evidence>
<dbReference type="Proteomes" id="UP000587760">
    <property type="component" value="Unassembled WGS sequence"/>
</dbReference>
<keyword evidence="1 2" id="KW-0238">DNA-binding</keyword>
<gene>
    <name evidence="4" type="ORF">HNR50_001034</name>
</gene>
<evidence type="ECO:0000259" key="3">
    <source>
        <dbReference type="PROSITE" id="PS50977"/>
    </source>
</evidence>
<keyword evidence="5" id="KW-1185">Reference proteome</keyword>
<evidence type="ECO:0000256" key="1">
    <source>
        <dbReference type="ARBA" id="ARBA00023125"/>
    </source>
</evidence>
<dbReference type="Gene3D" id="1.10.357.10">
    <property type="entry name" value="Tetracycline Repressor, domain 2"/>
    <property type="match status" value="1"/>
</dbReference>
<dbReference type="EMBL" id="JACHGJ010000002">
    <property type="protein sequence ID" value="MBB6479376.1"/>
    <property type="molecule type" value="Genomic_DNA"/>
</dbReference>
<dbReference type="PANTHER" id="PTHR30328:SF54">
    <property type="entry name" value="HTH-TYPE TRANSCRIPTIONAL REPRESSOR SCO4008"/>
    <property type="match status" value="1"/>
</dbReference>
<dbReference type="AlphaFoldDB" id="A0A841R6B4"/>
<dbReference type="GO" id="GO:0003677">
    <property type="term" value="F:DNA binding"/>
    <property type="evidence" value="ECO:0007669"/>
    <property type="project" value="UniProtKB-UniRule"/>
</dbReference>
<accession>A0A841R6B4</accession>
<dbReference type="PRINTS" id="PR00455">
    <property type="entry name" value="HTHTETR"/>
</dbReference>
<dbReference type="RefSeq" id="WP_343060104.1">
    <property type="nucleotide sequence ID" value="NZ_JACHGJ010000002.1"/>
</dbReference>
<dbReference type="SUPFAM" id="SSF48498">
    <property type="entry name" value="Tetracyclin repressor-like, C-terminal domain"/>
    <property type="match status" value="1"/>
</dbReference>
<dbReference type="SUPFAM" id="SSF46689">
    <property type="entry name" value="Homeodomain-like"/>
    <property type="match status" value="1"/>
</dbReference>
<feature type="DNA-binding region" description="H-T-H motif" evidence="2">
    <location>
        <begin position="27"/>
        <end position="46"/>
    </location>
</feature>
<protein>
    <submittedName>
        <fullName evidence="4">TetR/AcrR family transcriptional regulator</fullName>
    </submittedName>
</protein>
<feature type="domain" description="HTH tetR-type" evidence="3">
    <location>
        <begin position="4"/>
        <end position="64"/>
    </location>
</feature>
<organism evidence="4 5">
    <name type="scientific">Spirochaeta isovalerica</name>
    <dbReference type="NCBI Taxonomy" id="150"/>
    <lineage>
        <taxon>Bacteria</taxon>
        <taxon>Pseudomonadati</taxon>
        <taxon>Spirochaetota</taxon>
        <taxon>Spirochaetia</taxon>
        <taxon>Spirochaetales</taxon>
        <taxon>Spirochaetaceae</taxon>
        <taxon>Spirochaeta</taxon>
    </lineage>
</organism>
<dbReference type="InterPro" id="IPR001647">
    <property type="entry name" value="HTH_TetR"/>
</dbReference>
<name>A0A841R6B4_9SPIO</name>
<reference evidence="4 5" key="1">
    <citation type="submission" date="2020-08" db="EMBL/GenBank/DDBJ databases">
        <title>Genomic Encyclopedia of Type Strains, Phase IV (KMG-IV): sequencing the most valuable type-strain genomes for metagenomic binning, comparative biology and taxonomic classification.</title>
        <authorList>
            <person name="Goeker M."/>
        </authorList>
    </citation>
    <scope>NUCLEOTIDE SEQUENCE [LARGE SCALE GENOMIC DNA]</scope>
    <source>
        <strain evidence="4 5">DSM 2461</strain>
    </source>
</reference>
<comment type="caution">
    <text evidence="4">The sequence shown here is derived from an EMBL/GenBank/DDBJ whole genome shotgun (WGS) entry which is preliminary data.</text>
</comment>
<sequence length="213" mass="24225">MNDTSKEELILEAAMDEFIARGWSGARMQSIADRAGINKTLLHYYYRSKENLYIKIVSLTMESFFGSVLKNISRTKDFKDFLKTFINTLVDVSSDNPRIPMFIMQELSRGGEAVLSILNDVLGKHNPPVTAVMLENINRAMAEGKIRKTSPIQLIMTMLGSCLYFSMAEPVVMKIGAMNGLMDGFDRKAFLEERKKEIFNTLYRGLENREGEQ</sequence>
<dbReference type="InterPro" id="IPR009057">
    <property type="entry name" value="Homeodomain-like_sf"/>
</dbReference>
<proteinExistence type="predicted"/>
<dbReference type="Pfam" id="PF00440">
    <property type="entry name" value="TetR_N"/>
    <property type="match status" value="1"/>
</dbReference>
<dbReference type="InterPro" id="IPR050109">
    <property type="entry name" value="HTH-type_TetR-like_transc_reg"/>
</dbReference>